<feature type="binding site" evidence="9">
    <location>
        <position position="408"/>
    </location>
    <ligand>
        <name>ADP</name>
        <dbReference type="ChEBI" id="CHEBI:456216"/>
    </ligand>
</feature>
<dbReference type="UniPathway" id="UPA00618">
    <property type="reaction ID" value="UER00672"/>
</dbReference>
<dbReference type="Pfam" id="PF02782">
    <property type="entry name" value="FGGY_C"/>
    <property type="match status" value="1"/>
</dbReference>
<name>A0A494TDE3_SPHPE</name>
<evidence type="ECO:0000259" key="11">
    <source>
        <dbReference type="Pfam" id="PF00370"/>
    </source>
</evidence>
<organism evidence="13 14">
    <name type="scientific">Sphingomonas paeninsulae</name>
    <dbReference type="NCBI Taxonomy" id="2319844"/>
    <lineage>
        <taxon>Bacteria</taxon>
        <taxon>Pseudomonadati</taxon>
        <taxon>Pseudomonadota</taxon>
        <taxon>Alphaproteobacteria</taxon>
        <taxon>Sphingomonadales</taxon>
        <taxon>Sphingomonadaceae</taxon>
        <taxon>Sphingomonas</taxon>
    </lineage>
</organism>
<feature type="binding site" evidence="9">
    <location>
        <position position="77"/>
    </location>
    <ligand>
        <name>sn-glycerol 3-phosphate</name>
        <dbReference type="ChEBI" id="CHEBI:57597"/>
    </ligand>
</feature>
<dbReference type="PROSITE" id="PS00445">
    <property type="entry name" value="FGGY_KINASES_2"/>
    <property type="match status" value="1"/>
</dbReference>
<dbReference type="EMBL" id="CP032829">
    <property type="protein sequence ID" value="AYJ87250.1"/>
    <property type="molecule type" value="Genomic_DNA"/>
</dbReference>
<dbReference type="EC" id="2.7.1.30" evidence="9"/>
<proteinExistence type="inferred from homology"/>
<dbReference type="FunFam" id="3.30.420.40:FF:000007">
    <property type="entry name" value="Glycerol kinase"/>
    <property type="match status" value="1"/>
</dbReference>
<dbReference type="AlphaFoldDB" id="A0A494TDE3"/>
<evidence type="ECO:0000256" key="10">
    <source>
        <dbReference type="RuleBase" id="RU003733"/>
    </source>
</evidence>
<dbReference type="GO" id="GO:0019563">
    <property type="term" value="P:glycerol catabolic process"/>
    <property type="evidence" value="ECO:0007669"/>
    <property type="project" value="UniProtKB-UniRule"/>
</dbReference>
<dbReference type="CDD" id="cd07786">
    <property type="entry name" value="FGGY_EcGK_like"/>
    <property type="match status" value="1"/>
</dbReference>
<dbReference type="GO" id="GO:0005524">
    <property type="term" value="F:ATP binding"/>
    <property type="evidence" value="ECO:0007669"/>
    <property type="project" value="UniProtKB-UniRule"/>
</dbReference>
<feature type="binding site" evidence="9">
    <location>
        <position position="303"/>
    </location>
    <ligand>
        <name>ATP</name>
        <dbReference type="ChEBI" id="CHEBI:30616"/>
    </ligand>
</feature>
<accession>A0A494TDE3</accession>
<comment type="pathway">
    <text evidence="1 9">Polyol metabolism; glycerol degradation via glycerol kinase pathway; sn-glycerol 3-phosphate from glycerol: step 1/1.</text>
</comment>
<feature type="binding site" evidence="9">
    <location>
        <position position="77"/>
    </location>
    <ligand>
        <name>glycerol</name>
        <dbReference type="ChEBI" id="CHEBI:17754"/>
    </ligand>
</feature>
<feature type="binding site" evidence="9">
    <location>
        <position position="404"/>
    </location>
    <ligand>
        <name>ADP</name>
        <dbReference type="ChEBI" id="CHEBI:456216"/>
    </ligand>
</feature>
<feature type="binding site" evidence="9">
    <location>
        <position position="129"/>
    </location>
    <ligand>
        <name>glycerol</name>
        <dbReference type="ChEBI" id="CHEBI:17754"/>
    </ligand>
</feature>
<feature type="binding site" evidence="9">
    <location>
        <position position="260"/>
    </location>
    <ligand>
        <name>ATP</name>
        <dbReference type="ChEBI" id="CHEBI:30616"/>
    </ligand>
</feature>
<feature type="binding site" evidence="9">
    <location>
        <position position="260"/>
    </location>
    <ligand>
        <name>ADP</name>
        <dbReference type="ChEBI" id="CHEBI:456216"/>
    </ligand>
</feature>
<evidence type="ECO:0000256" key="7">
    <source>
        <dbReference type="ARBA" id="ARBA00022840"/>
    </source>
</evidence>
<sequence>MSKYLLAVDQGTTSSRAILFDSDAKPVATAQEEFPQHYPQPGWVEHDAEDIWASTLRVMKQAMQAGDPSAIGITNQRETIVIWDRASGKPIHNAIVWQDRRTAEFCARLKADGHERAIQQKTGLLLDPYFSASKVKWLLDNVSGAREQAGKGKLAVGTIDTFLLWRLTGGRVHATDWTNAGRTMLYDIHRRCWDAELLKIFDIPESLLPEVYPNTYLFGETDPAMFGRAIPIAGMAGDQQAALIGQACFEPGMVKSTYGTGCFMLMNTGPDAPISTNRLLTTPAYDISGEHAYALEGSIFVAGAAVKWLRDKIGLVETAGETEAVARAAREDHGVVVIPAFVGLGAPHWRPDLRASIHGLTLDTTAADLVRATLESIAFQTRDLTDAMAADGTTRPAAIRIDGGMAKNNWFAQFLADILETPVERPASHETTALGAAVLAGITTGIIADKGEFSQKWRSDARFDVEMTRTRRDGFLSDWSKAIERALR</sequence>
<evidence type="ECO:0000256" key="4">
    <source>
        <dbReference type="ARBA" id="ARBA00022741"/>
    </source>
</evidence>
<dbReference type="InterPro" id="IPR018483">
    <property type="entry name" value="Carb_kinase_FGGY_CS"/>
</dbReference>
<dbReference type="OrthoDB" id="9805576at2"/>
<feature type="binding site" evidence="9">
    <location>
        <position position="13"/>
    </location>
    <ligand>
        <name>ATP</name>
        <dbReference type="ChEBI" id="CHEBI:30616"/>
    </ligand>
</feature>
<evidence type="ECO:0000256" key="2">
    <source>
        <dbReference type="ARBA" id="ARBA00009156"/>
    </source>
</evidence>
<feature type="binding site" evidence="9">
    <location>
        <position position="12"/>
    </location>
    <ligand>
        <name>ATP</name>
        <dbReference type="ChEBI" id="CHEBI:30616"/>
    </ligand>
</feature>
<comment type="activity regulation">
    <text evidence="9">Inhibited by fructose 1,6-bisphosphate (FBP).</text>
</comment>
<comment type="similarity">
    <text evidence="2 9 10">Belongs to the FGGY kinase family.</text>
</comment>
<dbReference type="KEGG" id="spha:D3Y57_16580"/>
<dbReference type="InterPro" id="IPR043129">
    <property type="entry name" value="ATPase_NBD"/>
</dbReference>
<feature type="binding site" evidence="9">
    <location>
        <position position="238"/>
    </location>
    <ligand>
        <name>sn-glycerol 3-phosphate</name>
        <dbReference type="ChEBI" id="CHEBI:57597"/>
    </ligand>
</feature>
<comment type="catalytic activity">
    <reaction evidence="8 9">
        <text>glycerol + ATP = sn-glycerol 3-phosphate + ADP + H(+)</text>
        <dbReference type="Rhea" id="RHEA:21644"/>
        <dbReference type="ChEBI" id="CHEBI:15378"/>
        <dbReference type="ChEBI" id="CHEBI:17754"/>
        <dbReference type="ChEBI" id="CHEBI:30616"/>
        <dbReference type="ChEBI" id="CHEBI:57597"/>
        <dbReference type="ChEBI" id="CHEBI:456216"/>
        <dbReference type="EC" id="2.7.1.30"/>
    </reaction>
</comment>
<gene>
    <name evidence="9 13" type="primary">glpK</name>
    <name evidence="13" type="ORF">D3Y57_16580</name>
</gene>
<evidence type="ECO:0000259" key="12">
    <source>
        <dbReference type="Pfam" id="PF02782"/>
    </source>
</evidence>
<feature type="binding site" evidence="9">
    <location>
        <position position="129"/>
    </location>
    <ligand>
        <name>sn-glycerol 3-phosphate</name>
        <dbReference type="ChEBI" id="CHEBI:57597"/>
    </ligand>
</feature>
<dbReference type="PANTHER" id="PTHR10196">
    <property type="entry name" value="SUGAR KINASE"/>
    <property type="match status" value="1"/>
</dbReference>
<dbReference type="NCBIfam" id="TIGR01311">
    <property type="entry name" value="glycerol_kin"/>
    <property type="match status" value="1"/>
</dbReference>
<dbReference type="GO" id="GO:0006072">
    <property type="term" value="P:glycerol-3-phosphate metabolic process"/>
    <property type="evidence" value="ECO:0007669"/>
    <property type="project" value="InterPro"/>
</dbReference>
<comment type="function">
    <text evidence="9">Key enzyme in the regulation of glycerol uptake and metabolism. Catalyzes the phosphorylation of glycerol to yield sn-glycerol 3-phosphate.</text>
</comment>
<feature type="binding site" evidence="9">
    <location>
        <position position="14"/>
    </location>
    <ligand>
        <name>ATP</name>
        <dbReference type="ChEBI" id="CHEBI:30616"/>
    </ligand>
</feature>
<dbReference type="SUPFAM" id="SSF53067">
    <property type="entry name" value="Actin-like ATPase domain"/>
    <property type="match status" value="2"/>
</dbReference>
<protein>
    <recommendedName>
        <fullName evidence="9">Glycerol kinase</fullName>
        <ecNumber evidence="9">2.7.1.30</ecNumber>
    </recommendedName>
    <alternativeName>
        <fullName evidence="9">ATP:glycerol 3-phosphotransferase</fullName>
    </alternativeName>
    <alternativeName>
        <fullName evidence="9">Glycerokinase</fullName>
        <shortName evidence="9">GK</shortName>
    </alternativeName>
</protein>
<dbReference type="Proteomes" id="UP000276254">
    <property type="component" value="Chromosome"/>
</dbReference>
<keyword evidence="4 9" id="KW-0547">Nucleotide-binding</keyword>
<evidence type="ECO:0000256" key="5">
    <source>
        <dbReference type="ARBA" id="ARBA00022777"/>
    </source>
</evidence>
<dbReference type="PANTHER" id="PTHR10196:SF78">
    <property type="entry name" value="GLYCEROL KINASE"/>
    <property type="match status" value="1"/>
</dbReference>
<dbReference type="InterPro" id="IPR000577">
    <property type="entry name" value="Carb_kinase_FGGY"/>
</dbReference>
<keyword evidence="5 9" id="KW-0418">Kinase</keyword>
<dbReference type="NCBIfam" id="NF000756">
    <property type="entry name" value="PRK00047.1"/>
    <property type="match status" value="1"/>
</dbReference>
<feature type="binding site" evidence="9">
    <location>
        <position position="239"/>
    </location>
    <ligand>
        <name>glycerol</name>
        <dbReference type="ChEBI" id="CHEBI:17754"/>
    </ligand>
</feature>
<dbReference type="PIRSF" id="PIRSF000538">
    <property type="entry name" value="GlpK"/>
    <property type="match status" value="1"/>
</dbReference>
<evidence type="ECO:0000313" key="13">
    <source>
        <dbReference type="EMBL" id="AYJ87250.1"/>
    </source>
</evidence>
<dbReference type="Gene3D" id="3.30.420.40">
    <property type="match status" value="2"/>
</dbReference>
<dbReference type="FunFam" id="3.30.420.40:FF:000008">
    <property type="entry name" value="Glycerol kinase"/>
    <property type="match status" value="1"/>
</dbReference>
<dbReference type="InterPro" id="IPR005999">
    <property type="entry name" value="Glycerol_kin"/>
</dbReference>
<dbReference type="PROSITE" id="PS00933">
    <property type="entry name" value="FGGY_KINASES_1"/>
    <property type="match status" value="1"/>
</dbReference>
<evidence type="ECO:0000256" key="3">
    <source>
        <dbReference type="ARBA" id="ARBA00022679"/>
    </source>
</evidence>
<reference evidence="13 14" key="1">
    <citation type="submission" date="2018-09" db="EMBL/GenBank/DDBJ databases">
        <title>Sphingomonas peninsula sp. nov., isolated from fildes peninsula, Antarctic soil.</title>
        <authorList>
            <person name="Yingchao G."/>
        </authorList>
    </citation>
    <scope>NUCLEOTIDE SEQUENCE [LARGE SCALE GENOMIC DNA]</scope>
    <source>
        <strain evidence="13 14">YZ-8</strain>
    </source>
</reference>
<evidence type="ECO:0000256" key="8">
    <source>
        <dbReference type="ARBA" id="ARBA00052101"/>
    </source>
</evidence>
<feature type="binding site" evidence="9">
    <location>
        <position position="12"/>
    </location>
    <ligand>
        <name>ADP</name>
        <dbReference type="ChEBI" id="CHEBI:456216"/>
    </ligand>
</feature>
<feature type="binding site" evidence="9">
    <location>
        <position position="16"/>
    </location>
    <ligand>
        <name>ADP</name>
        <dbReference type="ChEBI" id="CHEBI:456216"/>
    </ligand>
</feature>
<dbReference type="HAMAP" id="MF_00186">
    <property type="entry name" value="Glycerol_kin"/>
    <property type="match status" value="1"/>
</dbReference>
<dbReference type="InterPro" id="IPR018485">
    <property type="entry name" value="FGGY_C"/>
</dbReference>
<feature type="binding site" evidence="9">
    <location>
        <position position="78"/>
    </location>
    <ligand>
        <name>sn-glycerol 3-phosphate</name>
        <dbReference type="ChEBI" id="CHEBI:57597"/>
    </ligand>
</feature>
<dbReference type="GO" id="GO:0005829">
    <property type="term" value="C:cytosol"/>
    <property type="evidence" value="ECO:0007669"/>
    <property type="project" value="UniProtKB-ARBA"/>
</dbReference>
<feature type="domain" description="Carbohydrate kinase FGGY C-terminal" evidence="12">
    <location>
        <begin position="256"/>
        <end position="442"/>
    </location>
</feature>
<feature type="binding site" evidence="9">
    <location>
        <position position="238"/>
    </location>
    <ligand>
        <name>glycerol</name>
        <dbReference type="ChEBI" id="CHEBI:17754"/>
    </ligand>
</feature>
<keyword evidence="14" id="KW-1185">Reference proteome</keyword>
<keyword evidence="7 9" id="KW-0067">ATP-binding</keyword>
<dbReference type="Pfam" id="PF00370">
    <property type="entry name" value="FGGY_N"/>
    <property type="match status" value="1"/>
</dbReference>
<feature type="binding site" evidence="9">
    <location>
        <position position="303"/>
    </location>
    <ligand>
        <name>ADP</name>
        <dbReference type="ChEBI" id="CHEBI:456216"/>
    </ligand>
</feature>
<feature type="binding site" evidence="9">
    <location>
        <position position="404"/>
    </location>
    <ligand>
        <name>ATP</name>
        <dbReference type="ChEBI" id="CHEBI:30616"/>
    </ligand>
</feature>
<feature type="binding site" evidence="9">
    <location>
        <position position="78"/>
    </location>
    <ligand>
        <name>glycerol</name>
        <dbReference type="ChEBI" id="CHEBI:17754"/>
    </ligand>
</feature>
<comment type="caution">
    <text evidence="9">Lacks conserved residue(s) required for the propagation of feature annotation.</text>
</comment>
<evidence type="ECO:0000256" key="9">
    <source>
        <dbReference type="HAMAP-Rule" id="MF_00186"/>
    </source>
</evidence>
<dbReference type="GO" id="GO:0004370">
    <property type="term" value="F:glycerol kinase activity"/>
    <property type="evidence" value="ECO:0007669"/>
    <property type="project" value="UniProtKB-UniRule"/>
</dbReference>
<dbReference type="RefSeq" id="WP_121154365.1">
    <property type="nucleotide sequence ID" value="NZ_CP032829.1"/>
</dbReference>
<feature type="binding site" evidence="9">
    <location>
        <position position="12"/>
    </location>
    <ligand>
        <name>sn-glycerol 3-phosphate</name>
        <dbReference type="ChEBI" id="CHEBI:57597"/>
    </ligand>
</feature>
<dbReference type="InterPro" id="IPR018484">
    <property type="entry name" value="FGGY_N"/>
</dbReference>
<feature type="domain" description="Carbohydrate kinase FGGY N-terminal" evidence="11">
    <location>
        <begin position="4"/>
        <end position="245"/>
    </location>
</feature>
<keyword evidence="3 9" id="KW-0808">Transferase</keyword>
<evidence type="ECO:0000313" key="14">
    <source>
        <dbReference type="Proteomes" id="UP000276254"/>
    </source>
</evidence>
<keyword evidence="6 9" id="KW-0319">Glycerol metabolism</keyword>
<evidence type="ECO:0000256" key="1">
    <source>
        <dbReference type="ARBA" id="ARBA00005190"/>
    </source>
</evidence>
<evidence type="ECO:0000256" key="6">
    <source>
        <dbReference type="ARBA" id="ARBA00022798"/>
    </source>
</evidence>